<comment type="caution">
    <text evidence="2">The sequence shown here is derived from an EMBL/GenBank/DDBJ whole genome shotgun (WGS) entry which is preliminary data.</text>
</comment>
<dbReference type="EMBL" id="CAJZBQ010000024">
    <property type="protein sequence ID" value="CAG9320209.1"/>
    <property type="molecule type" value="Genomic_DNA"/>
</dbReference>
<evidence type="ECO:0008006" key="4">
    <source>
        <dbReference type="Google" id="ProtNLM"/>
    </source>
</evidence>
<sequence length="90" mass="11032">MTPNSCKNYFPDIFRFSTSQSLNIWISLKCQIYLNQLFDIFVVFLFLIEFDYAKLNLNVNLILNYIYLLIWIWLQNSRNRFVLFQTKLYI</sequence>
<keyword evidence="1" id="KW-0812">Transmembrane</keyword>
<protein>
    <recommendedName>
        <fullName evidence="4">Transmembrane protein</fullName>
    </recommendedName>
</protein>
<accession>A0AAU9J2Z7</accession>
<gene>
    <name evidence="2" type="ORF">BSTOLATCC_MIC25441</name>
</gene>
<reference evidence="2" key="1">
    <citation type="submission" date="2021-09" db="EMBL/GenBank/DDBJ databases">
        <authorList>
            <consortium name="AG Swart"/>
            <person name="Singh M."/>
            <person name="Singh A."/>
            <person name="Seah K."/>
            <person name="Emmerich C."/>
        </authorList>
    </citation>
    <scope>NUCLEOTIDE SEQUENCE</scope>
    <source>
        <strain evidence="2">ATCC30299</strain>
    </source>
</reference>
<evidence type="ECO:0000256" key="1">
    <source>
        <dbReference type="SAM" id="Phobius"/>
    </source>
</evidence>
<keyword evidence="3" id="KW-1185">Reference proteome</keyword>
<organism evidence="2 3">
    <name type="scientific">Blepharisma stoltei</name>
    <dbReference type="NCBI Taxonomy" id="1481888"/>
    <lineage>
        <taxon>Eukaryota</taxon>
        <taxon>Sar</taxon>
        <taxon>Alveolata</taxon>
        <taxon>Ciliophora</taxon>
        <taxon>Postciliodesmatophora</taxon>
        <taxon>Heterotrichea</taxon>
        <taxon>Heterotrichida</taxon>
        <taxon>Blepharismidae</taxon>
        <taxon>Blepharisma</taxon>
    </lineage>
</organism>
<dbReference type="AlphaFoldDB" id="A0AAU9J2Z7"/>
<evidence type="ECO:0000313" key="2">
    <source>
        <dbReference type="EMBL" id="CAG9320209.1"/>
    </source>
</evidence>
<keyword evidence="1" id="KW-0472">Membrane</keyword>
<evidence type="ECO:0000313" key="3">
    <source>
        <dbReference type="Proteomes" id="UP001162131"/>
    </source>
</evidence>
<feature type="transmembrane region" description="Helical" evidence="1">
    <location>
        <begin position="24"/>
        <end position="48"/>
    </location>
</feature>
<name>A0AAU9J2Z7_9CILI</name>
<feature type="transmembrane region" description="Helical" evidence="1">
    <location>
        <begin position="55"/>
        <end position="74"/>
    </location>
</feature>
<dbReference type="Proteomes" id="UP001162131">
    <property type="component" value="Unassembled WGS sequence"/>
</dbReference>
<keyword evidence="1" id="KW-1133">Transmembrane helix</keyword>
<proteinExistence type="predicted"/>